<dbReference type="KEGG" id="fat:DVK85_01330"/>
<gene>
    <name evidence="2" type="ORF">DVK85_01330</name>
</gene>
<organism evidence="2 3">
    <name type="scientific">Flavobacterium arcticum</name>
    <dbReference type="NCBI Taxonomy" id="1784713"/>
    <lineage>
        <taxon>Bacteria</taxon>
        <taxon>Pseudomonadati</taxon>
        <taxon>Bacteroidota</taxon>
        <taxon>Flavobacteriia</taxon>
        <taxon>Flavobacteriales</taxon>
        <taxon>Flavobacteriaceae</taxon>
        <taxon>Flavobacterium</taxon>
    </lineage>
</organism>
<evidence type="ECO:0000256" key="1">
    <source>
        <dbReference type="SAM" id="Coils"/>
    </source>
</evidence>
<protein>
    <submittedName>
        <fullName evidence="2">Uncharacterized protein</fullName>
    </submittedName>
</protein>
<keyword evidence="3" id="KW-1185">Reference proteome</keyword>
<dbReference type="EMBL" id="CP031188">
    <property type="protein sequence ID" value="AXG72944.1"/>
    <property type="molecule type" value="Genomic_DNA"/>
</dbReference>
<keyword evidence="1" id="KW-0175">Coiled coil</keyword>
<feature type="coiled-coil region" evidence="1">
    <location>
        <begin position="103"/>
        <end position="130"/>
    </location>
</feature>
<evidence type="ECO:0000313" key="2">
    <source>
        <dbReference type="EMBL" id="AXG72944.1"/>
    </source>
</evidence>
<proteinExistence type="predicted"/>
<evidence type="ECO:0000313" key="3">
    <source>
        <dbReference type="Proteomes" id="UP000253951"/>
    </source>
</evidence>
<dbReference type="Proteomes" id="UP000253951">
    <property type="component" value="Chromosome"/>
</dbReference>
<accession>A0A345H8N4</accession>
<sequence length="226" mass="25003">MLGAEMEAEAGSVDKYFDEKIYHANIKKFGIKIKRKNGSGWKVVEPVHYFNLSKNNNQPMHNQPAPVHNTQPNPFDMGQLMGGLNIPDVLYKTQHYPTLLLENQDLKVENKELKKTVADLEREALKKEFDINQKANNGDMWLKALDYAPALMAAMKGSVPAIESDAGLASASNLSAVKQQLIQEVQGTSDGVSSYILLALKGINTKEGFGEALEQLLVNHNLIPNT</sequence>
<name>A0A345H8N4_9FLAO</name>
<dbReference type="AlphaFoldDB" id="A0A345H8N4"/>
<reference evidence="2 3" key="1">
    <citation type="submission" date="2018-07" db="EMBL/GenBank/DDBJ databases">
        <title>Complete genome sequence of Flavobacterium arcticum type strain SM1502T.</title>
        <authorList>
            <person name="Li Y."/>
            <person name="Li D.-D."/>
        </authorList>
    </citation>
    <scope>NUCLEOTIDE SEQUENCE [LARGE SCALE GENOMIC DNA]</scope>
    <source>
        <strain evidence="2 3">SM1502</strain>
    </source>
</reference>